<dbReference type="CDD" id="cd06170">
    <property type="entry name" value="LuxR_C_like"/>
    <property type="match status" value="1"/>
</dbReference>
<dbReference type="InterPro" id="IPR036388">
    <property type="entry name" value="WH-like_DNA-bd_sf"/>
</dbReference>
<dbReference type="EMBL" id="JACCBG010000001">
    <property type="protein sequence ID" value="NYD42775.1"/>
    <property type="molecule type" value="Genomic_DNA"/>
</dbReference>
<dbReference type="GO" id="GO:0006355">
    <property type="term" value="P:regulation of DNA-templated transcription"/>
    <property type="evidence" value="ECO:0007669"/>
    <property type="project" value="InterPro"/>
</dbReference>
<feature type="domain" description="HTH luxR-type" evidence="3">
    <location>
        <begin position="156"/>
        <end position="221"/>
    </location>
</feature>
<evidence type="ECO:0000259" key="3">
    <source>
        <dbReference type="PROSITE" id="PS50043"/>
    </source>
</evidence>
<dbReference type="PANTHER" id="PTHR43214">
    <property type="entry name" value="TWO-COMPONENT RESPONSE REGULATOR"/>
    <property type="match status" value="1"/>
</dbReference>
<dbReference type="Gene3D" id="3.40.50.2300">
    <property type="match status" value="1"/>
</dbReference>
<evidence type="ECO:0000259" key="4">
    <source>
        <dbReference type="PROSITE" id="PS50110"/>
    </source>
</evidence>
<dbReference type="InterPro" id="IPR039420">
    <property type="entry name" value="WalR-like"/>
</dbReference>
<name>A0A7Y9JBB1_9ACTN</name>
<comment type="caution">
    <text evidence="5">The sequence shown here is derived from an EMBL/GenBank/DDBJ whole genome shotgun (WGS) entry which is preliminary data.</text>
</comment>
<dbReference type="GO" id="GO:0000160">
    <property type="term" value="P:phosphorelay signal transduction system"/>
    <property type="evidence" value="ECO:0007669"/>
    <property type="project" value="InterPro"/>
</dbReference>
<dbReference type="SMART" id="SM00421">
    <property type="entry name" value="HTH_LUXR"/>
    <property type="match status" value="1"/>
</dbReference>
<evidence type="ECO:0000256" key="1">
    <source>
        <dbReference type="ARBA" id="ARBA00023125"/>
    </source>
</evidence>
<evidence type="ECO:0000313" key="6">
    <source>
        <dbReference type="Proteomes" id="UP000535511"/>
    </source>
</evidence>
<dbReference type="Gene3D" id="1.10.10.10">
    <property type="entry name" value="Winged helix-like DNA-binding domain superfamily/Winged helix DNA-binding domain"/>
    <property type="match status" value="1"/>
</dbReference>
<dbReference type="Pfam" id="PF00196">
    <property type="entry name" value="GerE"/>
    <property type="match status" value="1"/>
</dbReference>
<dbReference type="InterPro" id="IPR016032">
    <property type="entry name" value="Sig_transdc_resp-reg_C-effctor"/>
</dbReference>
<dbReference type="GO" id="GO:0003677">
    <property type="term" value="F:DNA binding"/>
    <property type="evidence" value="ECO:0007669"/>
    <property type="project" value="UniProtKB-KW"/>
</dbReference>
<dbReference type="Proteomes" id="UP000535511">
    <property type="component" value="Unassembled WGS sequence"/>
</dbReference>
<dbReference type="PROSITE" id="PS50043">
    <property type="entry name" value="HTH_LUXR_2"/>
    <property type="match status" value="1"/>
</dbReference>
<dbReference type="Pfam" id="PF00072">
    <property type="entry name" value="Response_reg"/>
    <property type="match status" value="1"/>
</dbReference>
<gene>
    <name evidence="5" type="ORF">BJZ21_002858</name>
</gene>
<reference evidence="5 6" key="1">
    <citation type="submission" date="2020-07" db="EMBL/GenBank/DDBJ databases">
        <title>Sequencing the genomes of 1000 actinobacteria strains.</title>
        <authorList>
            <person name="Klenk H.-P."/>
        </authorList>
    </citation>
    <scope>NUCLEOTIDE SEQUENCE [LARGE SCALE GENOMIC DNA]</scope>
    <source>
        <strain evidence="5 6">DSM 21350</strain>
    </source>
</reference>
<dbReference type="InterPro" id="IPR011006">
    <property type="entry name" value="CheY-like_superfamily"/>
</dbReference>
<dbReference type="SUPFAM" id="SSF52172">
    <property type="entry name" value="CheY-like"/>
    <property type="match status" value="1"/>
</dbReference>
<feature type="modified residue" description="4-aspartylphosphate" evidence="2">
    <location>
        <position position="64"/>
    </location>
</feature>
<dbReference type="SUPFAM" id="SSF46894">
    <property type="entry name" value="C-terminal effector domain of the bipartite response regulators"/>
    <property type="match status" value="1"/>
</dbReference>
<dbReference type="InterPro" id="IPR001789">
    <property type="entry name" value="Sig_transdc_resp-reg_receiver"/>
</dbReference>
<evidence type="ECO:0000313" key="5">
    <source>
        <dbReference type="EMBL" id="NYD42775.1"/>
    </source>
</evidence>
<feature type="domain" description="Response regulatory" evidence="4">
    <location>
        <begin position="9"/>
        <end position="128"/>
    </location>
</feature>
<accession>A0A7Y9JBB1</accession>
<protein>
    <submittedName>
        <fullName evidence="5">DNA-binding NarL/FixJ family response regulator</fullName>
    </submittedName>
</protein>
<dbReference type="PANTHER" id="PTHR43214:SF44">
    <property type="entry name" value="TWO-COMPONENT RESPONSE REGULATOR"/>
    <property type="match status" value="1"/>
</dbReference>
<dbReference type="SMART" id="SM00448">
    <property type="entry name" value="REC"/>
    <property type="match status" value="1"/>
</dbReference>
<keyword evidence="6" id="KW-1185">Reference proteome</keyword>
<dbReference type="AlphaFoldDB" id="A0A7Y9JBB1"/>
<keyword evidence="1 5" id="KW-0238">DNA-binding</keyword>
<evidence type="ECO:0000256" key="2">
    <source>
        <dbReference type="PROSITE-ProRule" id="PRU00169"/>
    </source>
</evidence>
<keyword evidence="2" id="KW-0597">Phosphoprotein</keyword>
<dbReference type="PROSITE" id="PS50110">
    <property type="entry name" value="RESPONSE_REGULATORY"/>
    <property type="match status" value="1"/>
</dbReference>
<dbReference type="RefSeq" id="WP_179664369.1">
    <property type="nucleotide sequence ID" value="NZ_JACCBG010000001.1"/>
</dbReference>
<proteinExistence type="predicted"/>
<organism evidence="5 6">
    <name type="scientific">Nocardioides panaciterrulae</name>
    <dbReference type="NCBI Taxonomy" id="661492"/>
    <lineage>
        <taxon>Bacteria</taxon>
        <taxon>Bacillati</taxon>
        <taxon>Actinomycetota</taxon>
        <taxon>Actinomycetes</taxon>
        <taxon>Propionibacteriales</taxon>
        <taxon>Nocardioidaceae</taxon>
        <taxon>Nocardioides</taxon>
    </lineage>
</organism>
<sequence>MRNPRGSTKVALVEDHLLFAESLEIALGMEGYQVRRIPLPARPSSLGAVLASVLRVQPRIVLLDLDLGAHGNGVRLIEPLAKAGIAVVVVTGSLERTRWGECLRYGARTVLTKTSPLNDILATVRRLNDGFPVIDRAVREELIAEWHQNRVENHEARRRLDDLTPREREVLRQLMQGHQVRDIARINVVSEATVRTQVKSILAKLEVSSQLAAVGLAHEAGWRPSDV</sequence>
<dbReference type="InterPro" id="IPR000792">
    <property type="entry name" value="Tscrpt_reg_LuxR_C"/>
</dbReference>
<dbReference type="PRINTS" id="PR00038">
    <property type="entry name" value="HTHLUXR"/>
</dbReference>